<dbReference type="InterPro" id="IPR038508">
    <property type="entry name" value="ArfGAP_dom_sf"/>
</dbReference>
<dbReference type="PROSITE" id="PS50088">
    <property type="entry name" value="ANK_REPEAT"/>
    <property type="match status" value="1"/>
</dbReference>
<dbReference type="Gene3D" id="1.20.120.330">
    <property type="entry name" value="Nucleotidyltransferases domain 2"/>
    <property type="match status" value="1"/>
</dbReference>
<dbReference type="STRING" id="947166.A0A1D1VSY7"/>
<dbReference type="GO" id="GO:0008277">
    <property type="term" value="P:regulation of G protein-coupled receptor signaling pathway"/>
    <property type="evidence" value="ECO:0007669"/>
    <property type="project" value="TreeGrafter"/>
</dbReference>
<dbReference type="InterPro" id="IPR022018">
    <property type="entry name" value="GIT1_C"/>
</dbReference>
<dbReference type="Gene3D" id="1.10.220.150">
    <property type="entry name" value="Arf GTPase activating protein"/>
    <property type="match status" value="1"/>
</dbReference>
<dbReference type="InterPro" id="IPR002110">
    <property type="entry name" value="Ankyrin_rpt"/>
</dbReference>
<dbReference type="Pfam" id="PF08518">
    <property type="entry name" value="GIT_SHD"/>
    <property type="match status" value="2"/>
</dbReference>
<evidence type="ECO:0000256" key="7">
    <source>
        <dbReference type="PROSITE-ProRule" id="PRU00023"/>
    </source>
</evidence>
<evidence type="ECO:0000256" key="6">
    <source>
        <dbReference type="ARBA" id="ARBA00023043"/>
    </source>
</evidence>
<dbReference type="Pfam" id="PF13637">
    <property type="entry name" value="Ank_4"/>
    <property type="match status" value="1"/>
</dbReference>
<dbReference type="InterPro" id="IPR001164">
    <property type="entry name" value="ArfGAP_dom"/>
</dbReference>
<dbReference type="PANTHER" id="PTHR46097">
    <property type="entry name" value="G PROTEIN-COUPLED RECEPTOR KINASE INTERACTING ARFGAP"/>
    <property type="match status" value="1"/>
</dbReference>
<name>A0A1D1VSY7_RAMVA</name>
<dbReference type="InterPro" id="IPR036770">
    <property type="entry name" value="Ankyrin_rpt-contain_sf"/>
</dbReference>
<evidence type="ECO:0000256" key="1">
    <source>
        <dbReference type="ARBA" id="ARBA00022468"/>
    </source>
</evidence>
<dbReference type="PROSITE" id="PS50115">
    <property type="entry name" value="ARFGAP"/>
    <property type="match status" value="1"/>
</dbReference>
<dbReference type="PROSITE" id="PS50297">
    <property type="entry name" value="ANK_REP_REGION"/>
    <property type="match status" value="1"/>
</dbReference>
<feature type="compositionally biased region" description="Polar residues" evidence="9">
    <location>
        <begin position="396"/>
        <end position="416"/>
    </location>
</feature>
<feature type="compositionally biased region" description="Polar residues" evidence="9">
    <location>
        <begin position="604"/>
        <end position="617"/>
    </location>
</feature>
<dbReference type="GO" id="GO:0031267">
    <property type="term" value="F:small GTPase binding"/>
    <property type="evidence" value="ECO:0007669"/>
    <property type="project" value="TreeGrafter"/>
</dbReference>
<evidence type="ECO:0000313" key="12">
    <source>
        <dbReference type="Proteomes" id="UP000186922"/>
    </source>
</evidence>
<dbReference type="InterPro" id="IPR047161">
    <property type="entry name" value="GIT-like"/>
</dbReference>
<dbReference type="SMART" id="SM00555">
    <property type="entry name" value="GIT"/>
    <property type="match status" value="2"/>
</dbReference>
<keyword evidence="1" id="KW-0343">GTPase activation</keyword>
<evidence type="ECO:0000259" key="10">
    <source>
        <dbReference type="PROSITE" id="PS50115"/>
    </source>
</evidence>
<evidence type="ECO:0000256" key="5">
    <source>
        <dbReference type="ARBA" id="ARBA00022833"/>
    </source>
</evidence>
<keyword evidence="12" id="KW-1185">Reference proteome</keyword>
<dbReference type="GO" id="GO:0008270">
    <property type="term" value="F:zinc ion binding"/>
    <property type="evidence" value="ECO:0007669"/>
    <property type="project" value="UniProtKB-KW"/>
</dbReference>
<dbReference type="SUPFAM" id="SSF57863">
    <property type="entry name" value="ArfGap/RecO-like zinc finger"/>
    <property type="match status" value="1"/>
</dbReference>
<dbReference type="PRINTS" id="PR00405">
    <property type="entry name" value="REVINTRACTNG"/>
</dbReference>
<keyword evidence="4 8" id="KW-0863">Zinc-finger</keyword>
<feature type="region of interest" description="Disordered" evidence="9">
    <location>
        <begin position="93"/>
        <end position="114"/>
    </location>
</feature>
<evidence type="ECO:0000256" key="2">
    <source>
        <dbReference type="ARBA" id="ARBA00022723"/>
    </source>
</evidence>
<dbReference type="OrthoDB" id="5588096at2759"/>
<evidence type="ECO:0000256" key="3">
    <source>
        <dbReference type="ARBA" id="ARBA00022737"/>
    </source>
</evidence>
<dbReference type="Pfam" id="PF01412">
    <property type="entry name" value="ArfGap"/>
    <property type="match status" value="1"/>
</dbReference>
<evidence type="ECO:0000256" key="9">
    <source>
        <dbReference type="SAM" id="MobiDB-lite"/>
    </source>
</evidence>
<dbReference type="PANTHER" id="PTHR46097:SF3">
    <property type="entry name" value="ARF GTPASE-ACTIVATING PROTEIN GIT"/>
    <property type="match status" value="1"/>
</dbReference>
<evidence type="ECO:0000256" key="8">
    <source>
        <dbReference type="PROSITE-ProRule" id="PRU00288"/>
    </source>
</evidence>
<dbReference type="GO" id="GO:0007420">
    <property type="term" value="P:brain development"/>
    <property type="evidence" value="ECO:0007669"/>
    <property type="project" value="InterPro"/>
</dbReference>
<reference evidence="11 12" key="1">
    <citation type="journal article" date="2016" name="Nat. Commun.">
        <title>Extremotolerant tardigrade genome and improved radiotolerance of human cultured cells by tardigrade-unique protein.</title>
        <authorList>
            <person name="Hashimoto T."/>
            <person name="Horikawa D.D."/>
            <person name="Saito Y."/>
            <person name="Kuwahara H."/>
            <person name="Kozuka-Hata H."/>
            <person name="Shin-I T."/>
            <person name="Minakuchi Y."/>
            <person name="Ohishi K."/>
            <person name="Motoyama A."/>
            <person name="Aizu T."/>
            <person name="Enomoto A."/>
            <person name="Kondo K."/>
            <person name="Tanaka S."/>
            <person name="Hara Y."/>
            <person name="Koshikawa S."/>
            <person name="Sagara H."/>
            <person name="Miura T."/>
            <person name="Yokobori S."/>
            <person name="Miyagawa K."/>
            <person name="Suzuki Y."/>
            <person name="Kubo T."/>
            <person name="Oyama M."/>
            <person name="Kohara Y."/>
            <person name="Fujiyama A."/>
            <person name="Arakawa K."/>
            <person name="Katayama T."/>
            <person name="Toyoda A."/>
            <person name="Kunieda T."/>
        </authorList>
    </citation>
    <scope>NUCLEOTIDE SEQUENCE [LARGE SCALE GENOMIC DNA]</scope>
    <source>
        <strain evidence="11 12">YOKOZUNA-1</strain>
    </source>
</reference>
<feature type="repeat" description="ANK" evidence="7">
    <location>
        <begin position="178"/>
        <end position="210"/>
    </location>
</feature>
<dbReference type="SUPFAM" id="SSF48403">
    <property type="entry name" value="Ankyrin repeat"/>
    <property type="match status" value="1"/>
</dbReference>
<dbReference type="Proteomes" id="UP000186922">
    <property type="component" value="Unassembled WGS sequence"/>
</dbReference>
<dbReference type="GO" id="GO:0036465">
    <property type="term" value="P:synaptic vesicle recycling"/>
    <property type="evidence" value="ECO:0007669"/>
    <property type="project" value="TreeGrafter"/>
</dbReference>
<keyword evidence="3" id="KW-0677">Repeat</keyword>
<evidence type="ECO:0000313" key="11">
    <source>
        <dbReference type="EMBL" id="GAV01679.1"/>
    </source>
</evidence>
<dbReference type="EMBL" id="BDGG01000007">
    <property type="protein sequence ID" value="GAV01679.1"/>
    <property type="molecule type" value="Genomic_DNA"/>
</dbReference>
<dbReference type="InterPro" id="IPR037278">
    <property type="entry name" value="ARFGAP/RecO"/>
</dbReference>
<evidence type="ECO:0000256" key="4">
    <source>
        <dbReference type="ARBA" id="ARBA00022771"/>
    </source>
</evidence>
<feature type="compositionally biased region" description="Low complexity" evidence="9">
    <location>
        <begin position="380"/>
        <end position="395"/>
    </location>
</feature>
<dbReference type="SMART" id="SM00248">
    <property type="entry name" value="ANK"/>
    <property type="match status" value="2"/>
</dbReference>
<accession>A0A1D1VSY7</accession>
<organism evidence="11 12">
    <name type="scientific">Ramazzottius varieornatus</name>
    <name type="common">Water bear</name>
    <name type="synonym">Tardigrade</name>
    <dbReference type="NCBI Taxonomy" id="947166"/>
    <lineage>
        <taxon>Eukaryota</taxon>
        <taxon>Metazoa</taxon>
        <taxon>Ecdysozoa</taxon>
        <taxon>Tardigrada</taxon>
        <taxon>Eutardigrada</taxon>
        <taxon>Parachela</taxon>
        <taxon>Hypsibioidea</taxon>
        <taxon>Ramazzottiidae</taxon>
        <taxon>Ramazzottius</taxon>
    </lineage>
</organism>
<feature type="region of interest" description="Disordered" evidence="9">
    <location>
        <begin position="590"/>
        <end position="623"/>
    </location>
</feature>
<comment type="caution">
    <text evidence="11">The sequence shown here is derived from an EMBL/GenBank/DDBJ whole genome shotgun (WGS) entry which is preliminary data.</text>
</comment>
<dbReference type="InterPro" id="IPR013724">
    <property type="entry name" value="GIT_SHD"/>
</dbReference>
<proteinExistence type="predicted"/>
<dbReference type="SMART" id="SM00105">
    <property type="entry name" value="ArfGap"/>
    <property type="match status" value="1"/>
</dbReference>
<sequence length="761" mass="84364">MSASGSKQNKSRGNQICADCSASDPTWASLNRGVLICDECCSIHRILGRHISLVKALKRSPWAPSQLLMVTALYQKGANLLWEHALFHPANSSPAASAEKTVKKKPLPKDPVRPNKEEFIRKKYQLQSFIHRPGKDESPCSSDDLSQQLHSSVRTSNIEITLRLLCLGADPNYWHPEKGNRPLHVAARAGQWSQVELLVVYGADPGAPDISGMTAEEHAKAAGIPEMADRLVECQYELTDRLAAFICNRKPDHSSGQHFIMPELTRDRSVPFTQLAKAARKNLRTLDKTLFEHLAMDVYDEVDRQETENIWQSLHGQNPTTDRHMTAFLPVNPRLSAVHNQARQKLARLHPSEFAALIVDVLAEVRRRQTGVEKPSPTLEFKSGSENSSEFSISELTSTQNNTLDKPTSHKTPAQNTVKLRDEEIKTDSVEVNEEVEPLYDQVAVDEDYVNAEDEGLFGLPDNLATPSTKPPVGSRNVDGALNRMKLVENAASIQCTCEDGKRNSEPCPVCDSVVTMAQYLEMKKALRDTMEREDRLTNTVFAMKEDLNRLLTQVGSLLSSEREGPHPVRTVTHNGPQHVETTFISSLRNDSGIQEYHDGPERSASSDGLKSGLTNGRHSEGVSLPSLETVNIRTGPITQTIHELKRAVEAHDGPAFKNCITKIHLNVTELIELFRPSQASFPEQLSSALAEVKHSANKLMKDGQAYLSCLPASPERRSRASYVDDGVQRAQATQVVMDNAYSIAMSLKDVLILHSAQMKS</sequence>
<dbReference type="GO" id="GO:0098793">
    <property type="term" value="C:presynapse"/>
    <property type="evidence" value="ECO:0007669"/>
    <property type="project" value="GOC"/>
</dbReference>
<keyword evidence="6 7" id="KW-0040">ANK repeat</keyword>
<dbReference type="Gene3D" id="1.25.40.20">
    <property type="entry name" value="Ankyrin repeat-containing domain"/>
    <property type="match status" value="1"/>
</dbReference>
<dbReference type="GO" id="GO:0032012">
    <property type="term" value="P:regulation of ARF protein signal transduction"/>
    <property type="evidence" value="ECO:0007669"/>
    <property type="project" value="InterPro"/>
</dbReference>
<dbReference type="Pfam" id="PF12205">
    <property type="entry name" value="GIT1_C"/>
    <property type="match status" value="1"/>
</dbReference>
<dbReference type="CDD" id="cd08833">
    <property type="entry name" value="ArfGap_GIT"/>
    <property type="match status" value="1"/>
</dbReference>
<keyword evidence="2" id="KW-0479">Metal-binding</keyword>
<protein>
    <recommendedName>
        <fullName evidence="10">Arf-GAP domain-containing protein</fullName>
    </recommendedName>
</protein>
<keyword evidence="5" id="KW-0862">Zinc</keyword>
<feature type="region of interest" description="Disordered" evidence="9">
    <location>
        <begin position="371"/>
        <end position="416"/>
    </location>
</feature>
<feature type="domain" description="Arf-GAP" evidence="10">
    <location>
        <begin position="1"/>
        <end position="137"/>
    </location>
</feature>
<dbReference type="GO" id="GO:0005096">
    <property type="term" value="F:GTPase activator activity"/>
    <property type="evidence" value="ECO:0007669"/>
    <property type="project" value="UniProtKB-KW"/>
</dbReference>
<gene>
    <name evidence="11" type="primary">RvY_12353-1</name>
    <name evidence="11" type="synonym">RvY_12353.1</name>
    <name evidence="11" type="ORF">RvY_12353</name>
</gene>
<dbReference type="AlphaFoldDB" id="A0A1D1VSY7"/>